<dbReference type="PANTHER" id="PTHR43130:SF15">
    <property type="entry name" value="THIJ_PFPI FAMILY PROTEIN (AFU_ORTHOLOGUE AFUA_5G14240)"/>
    <property type="match status" value="1"/>
</dbReference>
<dbReference type="CDD" id="cd03139">
    <property type="entry name" value="GATase1_PfpI_2"/>
    <property type="match status" value="1"/>
</dbReference>
<proteinExistence type="predicted"/>
<dbReference type="InterPro" id="IPR002818">
    <property type="entry name" value="DJ-1/PfpI"/>
</dbReference>
<gene>
    <name evidence="2" type="ORF">DCO56_05545</name>
</gene>
<reference evidence="2 3" key="1">
    <citation type="submission" date="2018-04" db="EMBL/GenBank/DDBJ databases">
        <title>Sphingobacterium sp. M46 Genome.</title>
        <authorList>
            <person name="Cheng J."/>
            <person name="Li Y."/>
        </authorList>
    </citation>
    <scope>NUCLEOTIDE SEQUENCE [LARGE SCALE GENOMIC DNA]</scope>
    <source>
        <strain evidence="2 3">M46</strain>
    </source>
</reference>
<keyword evidence="3" id="KW-1185">Reference proteome</keyword>
<evidence type="ECO:0000259" key="1">
    <source>
        <dbReference type="Pfam" id="PF01965"/>
    </source>
</evidence>
<dbReference type="AlphaFoldDB" id="A0A363P0R9"/>
<evidence type="ECO:0000313" key="2">
    <source>
        <dbReference type="EMBL" id="PUV26674.1"/>
    </source>
</evidence>
<comment type="caution">
    <text evidence="2">The sequence shown here is derived from an EMBL/GenBank/DDBJ whole genome shotgun (WGS) entry which is preliminary data.</text>
</comment>
<dbReference type="Proteomes" id="UP000250831">
    <property type="component" value="Unassembled WGS sequence"/>
</dbReference>
<dbReference type="InterPro" id="IPR052158">
    <property type="entry name" value="INH-QAR"/>
</dbReference>
<sequence>MLVFEGFELLDVFGPLEMFGFLKEQVEIFLIGERLGKIQSTAGPSVIVDKTFEDLSALDILMIPGGAGTRTEVTNESLIQKISRLARSSKHVATICTGAALLAKTGLLDDRRATTNKRAYNWVVSQNEKVNWIHKARWVEDANFFTSSGISAGTDMSLALIAKLFGREQALAIAQRTEYNWDDDSTNDRFAEMNKLLD</sequence>
<evidence type="ECO:0000313" key="3">
    <source>
        <dbReference type="Proteomes" id="UP000250831"/>
    </source>
</evidence>
<feature type="domain" description="DJ-1/PfpI" evidence="1">
    <location>
        <begin position="1"/>
        <end position="162"/>
    </location>
</feature>
<organism evidence="2 3">
    <name type="scientific">Sphingobacterium athyrii</name>
    <dbReference type="NCBI Taxonomy" id="2152717"/>
    <lineage>
        <taxon>Bacteria</taxon>
        <taxon>Pseudomonadati</taxon>
        <taxon>Bacteroidota</taxon>
        <taxon>Sphingobacteriia</taxon>
        <taxon>Sphingobacteriales</taxon>
        <taxon>Sphingobacteriaceae</taxon>
        <taxon>Sphingobacterium</taxon>
    </lineage>
</organism>
<dbReference type="SUPFAM" id="SSF52317">
    <property type="entry name" value="Class I glutamine amidotransferase-like"/>
    <property type="match status" value="1"/>
</dbReference>
<protein>
    <submittedName>
        <fullName evidence="2">DJ-1/PfpI family protein</fullName>
    </submittedName>
</protein>
<dbReference type="Gene3D" id="3.40.50.880">
    <property type="match status" value="1"/>
</dbReference>
<dbReference type="EMBL" id="QCXX01000001">
    <property type="protein sequence ID" value="PUV26674.1"/>
    <property type="molecule type" value="Genomic_DNA"/>
</dbReference>
<dbReference type="PANTHER" id="PTHR43130">
    <property type="entry name" value="ARAC-FAMILY TRANSCRIPTIONAL REGULATOR"/>
    <property type="match status" value="1"/>
</dbReference>
<accession>A0A363P0R9</accession>
<dbReference type="Pfam" id="PF01965">
    <property type="entry name" value="DJ-1_PfpI"/>
    <property type="match status" value="1"/>
</dbReference>
<name>A0A363P0R9_9SPHI</name>
<dbReference type="OrthoDB" id="9803764at2"/>
<dbReference type="InterPro" id="IPR029062">
    <property type="entry name" value="Class_I_gatase-like"/>
</dbReference>